<accession>A0A1V1NUZ3</accession>
<dbReference type="InterPro" id="IPR003672">
    <property type="entry name" value="CobN/Mg_chltase"/>
</dbReference>
<reference evidence="3" key="1">
    <citation type="submission" date="2012-11" db="EMBL/GenBank/DDBJ databases">
        <authorList>
            <person name="Lucero-Rivera Y.E."/>
            <person name="Tovar-Ramirez D."/>
        </authorList>
    </citation>
    <scope>NUCLEOTIDE SEQUENCE [LARGE SCALE GENOMIC DNA]</scope>
    <source>
        <strain evidence="3">Araruama</strain>
    </source>
</reference>
<dbReference type="EMBL" id="ATBP01002061">
    <property type="protein sequence ID" value="ETR66326.1"/>
    <property type="molecule type" value="Genomic_DNA"/>
</dbReference>
<protein>
    <recommendedName>
        <fullName evidence="1">CobN/magnesium chelatase domain-containing protein</fullName>
    </recommendedName>
</protein>
<dbReference type="PANTHER" id="PTHR44119:SF4">
    <property type="entry name" value="AEROBIC COBALTOCHELATASE SUBUNIT COBN"/>
    <property type="match status" value="1"/>
</dbReference>
<dbReference type="Pfam" id="PF02514">
    <property type="entry name" value="CobN-Mg_chel"/>
    <property type="match status" value="1"/>
</dbReference>
<dbReference type="PANTHER" id="PTHR44119">
    <property type="entry name" value="MAGNESIUM-CHELATASE SUBUNIT CHLH, CHLOROPLASTIC"/>
    <property type="match status" value="1"/>
</dbReference>
<name>A0A1V1NUZ3_9BACT</name>
<evidence type="ECO:0000313" key="3">
    <source>
        <dbReference type="Proteomes" id="UP000189670"/>
    </source>
</evidence>
<feature type="domain" description="CobN/magnesium chelatase" evidence="1">
    <location>
        <begin position="1"/>
        <end position="502"/>
    </location>
</feature>
<proteinExistence type="predicted"/>
<gene>
    <name evidence="2" type="ORF">OMM_12931</name>
</gene>
<feature type="non-terminal residue" evidence="2">
    <location>
        <position position="503"/>
    </location>
</feature>
<dbReference type="AlphaFoldDB" id="A0A1V1NUZ3"/>
<feature type="non-terminal residue" evidence="2">
    <location>
        <position position="1"/>
    </location>
</feature>
<comment type="caution">
    <text evidence="2">The sequence shown here is derived from an EMBL/GenBank/DDBJ whole genome shotgun (WGS) entry which is preliminary data.</text>
</comment>
<sequence length="503" mass="56718">VIEDWGDFPGEGMHVDSDKGKQLIITGIQLGNIQIMVQPKRGCYGAKCNGEVCRILHDPTLSPPHHWLATYHYIQQTSDAVIHFGAEGSLEYLPGKRSALSNECFPEISLGDLPNFYIYVMDIPGEGLMAKRRGRAVIVDHLTPVYLPVSLDDDMVQLNDYLIQYQKAEQMQVTSRMSNLHQKMIPLIKNFHLGDTPLELSEFNVFIQTLSRTIRQMQHSLSPIGLHVLGKQPDDMAKSQMLYTLLKNLQNKPNESSTIPSLENLENQLQDKALSIENCCNQLKTILFEASDDSQNHLDLQRFCLPLAEKLNDSQNEIKALISCLNGEYLPPGLGGSFYQGKLDTLPSGRNFYPTDIGALPTASAWEMGKILADKILMTYHQEEGQFPENIGISIWSSDAFKSDGEVFSQVLYLLGVKPAWRKNGRIKGIEIIPLDELTIDMGNKELVKRPRVDVTIQTSGILRDMVPNFCDYMDEAVVMVSKLSEPMEYNYVLKHTQQKIEE</sequence>
<dbReference type="Proteomes" id="UP000189670">
    <property type="component" value="Unassembled WGS sequence"/>
</dbReference>
<evidence type="ECO:0000313" key="2">
    <source>
        <dbReference type="EMBL" id="ETR66326.1"/>
    </source>
</evidence>
<organism evidence="2 3">
    <name type="scientific">Candidatus Magnetoglobus multicellularis str. Araruama</name>
    <dbReference type="NCBI Taxonomy" id="890399"/>
    <lineage>
        <taxon>Bacteria</taxon>
        <taxon>Pseudomonadati</taxon>
        <taxon>Thermodesulfobacteriota</taxon>
        <taxon>Desulfobacteria</taxon>
        <taxon>Desulfobacterales</taxon>
        <taxon>Desulfobacteraceae</taxon>
        <taxon>Candidatus Magnetoglobus</taxon>
    </lineage>
</organism>
<evidence type="ECO:0000259" key="1">
    <source>
        <dbReference type="Pfam" id="PF02514"/>
    </source>
</evidence>